<keyword evidence="1" id="KW-0732">Signal</keyword>
<name>A0A8H8QPD4_9BASI</name>
<dbReference type="Proteomes" id="UP000658997">
    <property type="component" value="Unassembled WGS sequence"/>
</dbReference>
<keyword evidence="3" id="KW-1185">Reference proteome</keyword>
<evidence type="ECO:0008006" key="4">
    <source>
        <dbReference type="Google" id="ProtNLM"/>
    </source>
</evidence>
<sequence length="301" mass="32982">MHARLILTSLLNLLVLTPLAMSANSAPALFDSSPKGQGEWKRFCSPSSATSATELPPFACFTIYDDITTSAHSGTHQKLGYASASGQDFVVVSPKRGEDSKVEFSVSGFWFQILFSDSTRCAKAAVWAPVRAATRSKKEGEETALEPFMRGRYKEKLDSLPCLILHSLTPIAKDKRQPYHVKAQASYILFTAALLGFAKAGWETPTRTLNYNAFCGRRPHPPAGVGYVCLQAKSNAEGFTRESDFRGFLQPDFVLYDGNPTTKTAVWENNNAHVAVMFQSGGRPEADVFSKHNFTAAIIDV</sequence>
<accession>A0A8H8QPD4</accession>
<evidence type="ECO:0000256" key="1">
    <source>
        <dbReference type="SAM" id="SignalP"/>
    </source>
</evidence>
<protein>
    <recommendedName>
        <fullName evidence="4">Mig1 protein</fullName>
    </recommendedName>
</protein>
<evidence type="ECO:0000313" key="2">
    <source>
        <dbReference type="EMBL" id="SYW81452.1"/>
    </source>
</evidence>
<gene>
    <name evidence="2" type="ORF">UBRO2_04322</name>
</gene>
<comment type="caution">
    <text evidence="2">The sequence shown here is derived from an EMBL/GenBank/DDBJ whole genome shotgun (WGS) entry which is preliminary data.</text>
</comment>
<evidence type="ECO:0000313" key="3">
    <source>
        <dbReference type="Proteomes" id="UP000658997"/>
    </source>
</evidence>
<proteinExistence type="predicted"/>
<dbReference type="EMBL" id="ULHB01000098">
    <property type="protein sequence ID" value="SYW81452.1"/>
    <property type="molecule type" value="Genomic_DNA"/>
</dbReference>
<feature type="signal peptide" evidence="1">
    <location>
        <begin position="1"/>
        <end position="22"/>
    </location>
</feature>
<reference evidence="2" key="1">
    <citation type="submission" date="2018-08" db="EMBL/GenBank/DDBJ databases">
        <authorList>
            <person name="Guldener U."/>
        </authorList>
    </citation>
    <scope>NUCLEOTIDE SEQUENCE</scope>
    <source>
        <strain evidence="2">UB2</strain>
    </source>
</reference>
<dbReference type="AlphaFoldDB" id="A0A8H8QPD4"/>
<feature type="chain" id="PRO_5034593264" description="Mig1 protein" evidence="1">
    <location>
        <begin position="23"/>
        <end position="301"/>
    </location>
</feature>
<organism evidence="2 3">
    <name type="scientific">Ustilago bromivora</name>
    <dbReference type="NCBI Taxonomy" id="307758"/>
    <lineage>
        <taxon>Eukaryota</taxon>
        <taxon>Fungi</taxon>
        <taxon>Dikarya</taxon>
        <taxon>Basidiomycota</taxon>
        <taxon>Ustilaginomycotina</taxon>
        <taxon>Ustilaginomycetes</taxon>
        <taxon>Ustilaginales</taxon>
        <taxon>Ustilaginaceae</taxon>
        <taxon>Ustilago</taxon>
    </lineage>
</organism>